<dbReference type="GO" id="GO:0015740">
    <property type="term" value="P:C4-dicarboxylate transport"/>
    <property type="evidence" value="ECO:0007669"/>
    <property type="project" value="TreeGrafter"/>
</dbReference>
<dbReference type="RefSeq" id="WP_093423989.1">
    <property type="nucleotide sequence ID" value="NZ_FOXA01000014.1"/>
</dbReference>
<feature type="domain" description="Tripartite ATP-independent periplasmic transporters DctQ component" evidence="10">
    <location>
        <begin position="35"/>
        <end position="162"/>
    </location>
</feature>
<comment type="similarity">
    <text evidence="8 9">Belongs to the TRAP transporter small permease family.</text>
</comment>
<protein>
    <recommendedName>
        <fullName evidence="9">TRAP transporter small permease protein</fullName>
    </recommendedName>
</protein>
<feature type="transmembrane region" description="Helical" evidence="9">
    <location>
        <begin position="100"/>
        <end position="121"/>
    </location>
</feature>
<feature type="transmembrane region" description="Helical" evidence="9">
    <location>
        <begin position="141"/>
        <end position="170"/>
    </location>
</feature>
<dbReference type="InterPro" id="IPR007387">
    <property type="entry name" value="TRAP_DctQ"/>
</dbReference>
<comment type="subunit">
    <text evidence="9">The complex comprises the extracytoplasmic solute receptor protein and the two transmembrane proteins.</text>
</comment>
<dbReference type="Pfam" id="PF04290">
    <property type="entry name" value="DctQ"/>
    <property type="match status" value="1"/>
</dbReference>
<dbReference type="OrthoDB" id="9797534at2"/>
<accession>A0A1I5TLD3</accession>
<evidence type="ECO:0000256" key="1">
    <source>
        <dbReference type="ARBA" id="ARBA00004429"/>
    </source>
</evidence>
<evidence type="ECO:0000259" key="10">
    <source>
        <dbReference type="Pfam" id="PF04290"/>
    </source>
</evidence>
<dbReference type="GO" id="GO:0022857">
    <property type="term" value="F:transmembrane transporter activity"/>
    <property type="evidence" value="ECO:0007669"/>
    <property type="project" value="UniProtKB-UniRule"/>
</dbReference>
<keyword evidence="4 9" id="KW-0997">Cell inner membrane</keyword>
<dbReference type="STRING" id="441119.SAMN04488047_11415"/>
<feature type="transmembrane region" description="Helical" evidence="9">
    <location>
        <begin position="21"/>
        <end position="40"/>
    </location>
</feature>
<dbReference type="PANTHER" id="PTHR35011:SF10">
    <property type="entry name" value="TRAP TRANSPORTER SMALL PERMEASE PROTEIN"/>
    <property type="match status" value="1"/>
</dbReference>
<gene>
    <name evidence="11" type="ORF">SAMN04488047_11415</name>
</gene>
<keyword evidence="3" id="KW-1003">Cell membrane</keyword>
<evidence type="ECO:0000313" key="12">
    <source>
        <dbReference type="Proteomes" id="UP000199356"/>
    </source>
</evidence>
<feature type="transmembrane region" description="Helical" evidence="9">
    <location>
        <begin position="60"/>
        <end position="79"/>
    </location>
</feature>
<proteinExistence type="inferred from homology"/>
<evidence type="ECO:0000256" key="9">
    <source>
        <dbReference type="RuleBase" id="RU369079"/>
    </source>
</evidence>
<organism evidence="11 12">
    <name type="scientific">Tranquillimonas alkanivorans</name>
    <dbReference type="NCBI Taxonomy" id="441119"/>
    <lineage>
        <taxon>Bacteria</taxon>
        <taxon>Pseudomonadati</taxon>
        <taxon>Pseudomonadota</taxon>
        <taxon>Alphaproteobacteria</taxon>
        <taxon>Rhodobacterales</taxon>
        <taxon>Roseobacteraceae</taxon>
        <taxon>Tranquillimonas</taxon>
    </lineage>
</organism>
<keyword evidence="12" id="KW-1185">Reference proteome</keyword>
<dbReference type="Proteomes" id="UP000199356">
    <property type="component" value="Unassembled WGS sequence"/>
</dbReference>
<keyword evidence="6 9" id="KW-1133">Transmembrane helix</keyword>
<evidence type="ECO:0000256" key="2">
    <source>
        <dbReference type="ARBA" id="ARBA00022448"/>
    </source>
</evidence>
<dbReference type="GO" id="GO:0005886">
    <property type="term" value="C:plasma membrane"/>
    <property type="evidence" value="ECO:0007669"/>
    <property type="project" value="UniProtKB-SubCell"/>
</dbReference>
<dbReference type="PANTHER" id="PTHR35011">
    <property type="entry name" value="2,3-DIKETO-L-GULONATE TRAP TRANSPORTER SMALL PERMEASE PROTEIN YIAM"/>
    <property type="match status" value="1"/>
</dbReference>
<name>A0A1I5TLD3_9RHOB</name>
<keyword evidence="2 9" id="KW-0813">Transport</keyword>
<evidence type="ECO:0000256" key="8">
    <source>
        <dbReference type="ARBA" id="ARBA00038436"/>
    </source>
</evidence>
<dbReference type="AlphaFoldDB" id="A0A1I5TLD3"/>
<evidence type="ECO:0000256" key="6">
    <source>
        <dbReference type="ARBA" id="ARBA00022989"/>
    </source>
</evidence>
<dbReference type="EMBL" id="FOXA01000014">
    <property type="protein sequence ID" value="SFP83855.1"/>
    <property type="molecule type" value="Genomic_DNA"/>
</dbReference>
<evidence type="ECO:0000256" key="3">
    <source>
        <dbReference type="ARBA" id="ARBA00022475"/>
    </source>
</evidence>
<comment type="function">
    <text evidence="9">Part of the tripartite ATP-independent periplasmic (TRAP) transport system.</text>
</comment>
<sequence length="179" mass="19543">MADPRRSPIGMLDAAVTRVSRWFGYLAAALIVYVLCHILVEVTLRNVFSTSTFVLDEYVGYALAGIIFLSLAATHQAGHHIRVRLVSNTVQGRGKDAAELIANIAALVVCIMLFVSLYGIFDRNLRFGITSAGMSRTPLWIPQIAVVVGIAWYCVRLATNALVCVEALVLGPNREREPA</sequence>
<dbReference type="InterPro" id="IPR055348">
    <property type="entry name" value="DctQ"/>
</dbReference>
<evidence type="ECO:0000313" key="11">
    <source>
        <dbReference type="EMBL" id="SFP83855.1"/>
    </source>
</evidence>
<evidence type="ECO:0000256" key="5">
    <source>
        <dbReference type="ARBA" id="ARBA00022692"/>
    </source>
</evidence>
<reference evidence="11 12" key="1">
    <citation type="submission" date="2016-10" db="EMBL/GenBank/DDBJ databases">
        <authorList>
            <person name="de Groot N.N."/>
        </authorList>
    </citation>
    <scope>NUCLEOTIDE SEQUENCE [LARGE SCALE GENOMIC DNA]</scope>
    <source>
        <strain evidence="11 12">DSM 19547</strain>
    </source>
</reference>
<keyword evidence="7 9" id="KW-0472">Membrane</keyword>
<evidence type="ECO:0000256" key="4">
    <source>
        <dbReference type="ARBA" id="ARBA00022519"/>
    </source>
</evidence>
<evidence type="ECO:0000256" key="7">
    <source>
        <dbReference type="ARBA" id="ARBA00023136"/>
    </source>
</evidence>
<comment type="subcellular location">
    <subcellularLocation>
        <location evidence="1 9">Cell inner membrane</location>
        <topology evidence="1 9">Multi-pass membrane protein</topology>
    </subcellularLocation>
</comment>
<keyword evidence="5 9" id="KW-0812">Transmembrane</keyword>